<keyword evidence="6" id="KW-1185">Reference proteome</keyword>
<dbReference type="PANTHER" id="PTHR44846:SF17">
    <property type="entry name" value="GNTR-FAMILY TRANSCRIPTIONAL REGULATOR"/>
    <property type="match status" value="1"/>
</dbReference>
<dbReference type="GO" id="GO:0003700">
    <property type="term" value="F:DNA-binding transcription factor activity"/>
    <property type="evidence" value="ECO:0007669"/>
    <property type="project" value="InterPro"/>
</dbReference>
<dbReference type="InterPro" id="IPR011663">
    <property type="entry name" value="UTRA"/>
</dbReference>
<evidence type="ECO:0000259" key="4">
    <source>
        <dbReference type="PROSITE" id="PS50949"/>
    </source>
</evidence>
<feature type="domain" description="HTH gntR-type" evidence="4">
    <location>
        <begin position="5"/>
        <end position="73"/>
    </location>
</feature>
<keyword evidence="1" id="KW-0805">Transcription regulation</keyword>
<dbReference type="Proteomes" id="UP000240429">
    <property type="component" value="Unassembled WGS sequence"/>
</dbReference>
<dbReference type="GO" id="GO:0003677">
    <property type="term" value="F:DNA binding"/>
    <property type="evidence" value="ECO:0007669"/>
    <property type="project" value="UniProtKB-KW"/>
</dbReference>
<evidence type="ECO:0000256" key="3">
    <source>
        <dbReference type="ARBA" id="ARBA00023163"/>
    </source>
</evidence>
<dbReference type="InterPro" id="IPR050679">
    <property type="entry name" value="Bact_HTH_transcr_reg"/>
</dbReference>
<evidence type="ECO:0000256" key="1">
    <source>
        <dbReference type="ARBA" id="ARBA00023015"/>
    </source>
</evidence>
<sequence>MPGQVYKHHRVAHVLAEEIRAGVHADGSKLPGEHALRERFGVSRTTVRQALNVLGEQGLIETHAGIGSLVTFDGTPLDQRLGWTRALAAQGTELTTETLRFERIRDEALAGELGLPSTRFIALDRVRRLVGGHGVSLELSRVPAVADLLDLPERGLDEGSLSRTLAAAGRVPDSGEAHISVVGLTTDEAAILHRSPEESFLRVAQVFRGADGDVVEQVTSLLDPSRFQLHVRTGRGAHL</sequence>
<dbReference type="SMART" id="SM00866">
    <property type="entry name" value="UTRA"/>
    <property type="match status" value="1"/>
</dbReference>
<dbReference type="SUPFAM" id="SSF64288">
    <property type="entry name" value="Chorismate lyase-like"/>
    <property type="match status" value="1"/>
</dbReference>
<dbReference type="InterPro" id="IPR036390">
    <property type="entry name" value="WH_DNA-bd_sf"/>
</dbReference>
<dbReference type="Gene3D" id="3.40.1410.10">
    <property type="entry name" value="Chorismate lyase-like"/>
    <property type="match status" value="1"/>
</dbReference>
<dbReference type="RefSeq" id="WP_107022110.1">
    <property type="nucleotide sequence ID" value="NZ_KZ679063.1"/>
</dbReference>
<organism evidence="5 6">
    <name type="scientific">Streptomyces dioscori</name>
    <dbReference type="NCBI Taxonomy" id="2109333"/>
    <lineage>
        <taxon>Bacteria</taxon>
        <taxon>Bacillati</taxon>
        <taxon>Actinomycetota</taxon>
        <taxon>Actinomycetes</taxon>
        <taxon>Kitasatosporales</taxon>
        <taxon>Streptomycetaceae</taxon>
        <taxon>Streptomyces</taxon>
        <taxon>Streptomyces aurantiacus group</taxon>
    </lineage>
</organism>
<dbReference type="Pfam" id="PF00392">
    <property type="entry name" value="GntR"/>
    <property type="match status" value="1"/>
</dbReference>
<dbReference type="CDD" id="cd07377">
    <property type="entry name" value="WHTH_GntR"/>
    <property type="match status" value="1"/>
</dbReference>
<accession>A0A2P8PUE5</accession>
<dbReference type="OrthoDB" id="7363114at2"/>
<keyword evidence="2" id="KW-0238">DNA-binding</keyword>
<gene>
    <name evidence="5" type="ORF">C6Y14_41460</name>
</gene>
<dbReference type="Gene3D" id="1.10.10.10">
    <property type="entry name" value="Winged helix-like DNA-binding domain superfamily/Winged helix DNA-binding domain"/>
    <property type="match status" value="1"/>
</dbReference>
<protein>
    <submittedName>
        <fullName evidence="5">GntR family transcriptional regulator</fullName>
    </submittedName>
</protein>
<dbReference type="GO" id="GO:0045892">
    <property type="term" value="P:negative regulation of DNA-templated transcription"/>
    <property type="evidence" value="ECO:0007669"/>
    <property type="project" value="TreeGrafter"/>
</dbReference>
<dbReference type="InterPro" id="IPR036388">
    <property type="entry name" value="WH-like_DNA-bd_sf"/>
</dbReference>
<keyword evidence="3" id="KW-0804">Transcription</keyword>
<evidence type="ECO:0000313" key="6">
    <source>
        <dbReference type="Proteomes" id="UP000240429"/>
    </source>
</evidence>
<dbReference type="SMART" id="SM00345">
    <property type="entry name" value="HTH_GNTR"/>
    <property type="match status" value="1"/>
</dbReference>
<dbReference type="PANTHER" id="PTHR44846">
    <property type="entry name" value="MANNOSYL-D-GLYCERATE TRANSPORT/METABOLISM SYSTEM REPRESSOR MNGR-RELATED"/>
    <property type="match status" value="1"/>
</dbReference>
<dbReference type="InterPro" id="IPR000524">
    <property type="entry name" value="Tscrpt_reg_HTH_GntR"/>
</dbReference>
<dbReference type="PROSITE" id="PS50949">
    <property type="entry name" value="HTH_GNTR"/>
    <property type="match status" value="1"/>
</dbReference>
<dbReference type="PRINTS" id="PR00035">
    <property type="entry name" value="HTHGNTR"/>
</dbReference>
<dbReference type="InterPro" id="IPR028978">
    <property type="entry name" value="Chorismate_lyase_/UTRA_dom_sf"/>
</dbReference>
<dbReference type="SUPFAM" id="SSF46785">
    <property type="entry name" value="Winged helix' DNA-binding domain"/>
    <property type="match status" value="1"/>
</dbReference>
<dbReference type="AlphaFoldDB" id="A0A2P8PUE5"/>
<dbReference type="Pfam" id="PF07702">
    <property type="entry name" value="UTRA"/>
    <property type="match status" value="1"/>
</dbReference>
<evidence type="ECO:0000256" key="2">
    <source>
        <dbReference type="ARBA" id="ARBA00023125"/>
    </source>
</evidence>
<reference evidence="5 6" key="1">
    <citation type="submission" date="2018-03" db="EMBL/GenBank/DDBJ databases">
        <title>Streptomyces dioscori sp. nov., a novel endophytic actinobacterium isolated from bulbil of Dioscorea bulbifera L.</title>
        <authorList>
            <person name="Zhikuan W."/>
        </authorList>
    </citation>
    <scope>NUCLEOTIDE SEQUENCE [LARGE SCALE GENOMIC DNA]</scope>
    <source>
        <strain evidence="5 6">A217</strain>
    </source>
</reference>
<evidence type="ECO:0000313" key="5">
    <source>
        <dbReference type="EMBL" id="PSM37626.1"/>
    </source>
</evidence>
<name>A0A2P8PUE5_9ACTN</name>
<comment type="caution">
    <text evidence="5">The sequence shown here is derived from an EMBL/GenBank/DDBJ whole genome shotgun (WGS) entry which is preliminary data.</text>
</comment>
<dbReference type="EMBL" id="PYBJ01000038">
    <property type="protein sequence ID" value="PSM37626.1"/>
    <property type="molecule type" value="Genomic_DNA"/>
</dbReference>
<proteinExistence type="predicted"/>